<comment type="similarity">
    <text evidence="2">Belongs to the glycosyl hydrolase 63 family.</text>
</comment>
<comment type="subcellular location">
    <subcellularLocation>
        <location evidence="1">Endoplasmic reticulum membrane</location>
        <topology evidence="1">Single-pass type II membrane protein</topology>
    </subcellularLocation>
</comment>
<keyword evidence="5" id="KW-0256">Endoplasmic reticulum</keyword>
<evidence type="ECO:0000256" key="1">
    <source>
        <dbReference type="ARBA" id="ARBA00004648"/>
    </source>
</evidence>
<dbReference type="OrthoDB" id="410058at2759"/>
<feature type="domain" description="Glycosyl hydrolase family 63 C-terminal" evidence="12">
    <location>
        <begin position="1"/>
        <end position="159"/>
    </location>
</feature>
<protein>
    <recommendedName>
        <fullName evidence="11">mannosyl-oligosaccharide glucosidase</fullName>
        <ecNumber evidence="11">3.2.1.106</ecNumber>
    </recommendedName>
</protein>
<evidence type="ECO:0000313" key="14">
    <source>
        <dbReference type="Proteomes" id="UP000053660"/>
    </source>
</evidence>
<accession>A0A0B1TRB5</accession>
<evidence type="ECO:0000256" key="4">
    <source>
        <dbReference type="ARBA" id="ARBA00022801"/>
    </source>
</evidence>
<evidence type="ECO:0000256" key="7">
    <source>
        <dbReference type="ARBA" id="ARBA00022989"/>
    </source>
</evidence>
<evidence type="ECO:0000259" key="12">
    <source>
        <dbReference type="Pfam" id="PF03200"/>
    </source>
</evidence>
<dbReference type="EC" id="3.2.1.106" evidence="11"/>
<evidence type="ECO:0000256" key="9">
    <source>
        <dbReference type="ARBA" id="ARBA00023180"/>
    </source>
</evidence>
<dbReference type="Gene3D" id="1.50.10.10">
    <property type="match status" value="1"/>
</dbReference>
<evidence type="ECO:0000256" key="8">
    <source>
        <dbReference type="ARBA" id="ARBA00023136"/>
    </source>
</evidence>
<dbReference type="GO" id="GO:0004573">
    <property type="term" value="F:Glc3Man9GlcNAc2 oligosaccharide glucosidase activity"/>
    <property type="evidence" value="ECO:0007669"/>
    <property type="project" value="UniProtKB-EC"/>
</dbReference>
<keyword evidence="9" id="KW-0325">Glycoprotein</keyword>
<keyword evidence="7" id="KW-1133">Transmembrane helix</keyword>
<dbReference type="PANTHER" id="PTHR10412:SF11">
    <property type="entry name" value="MANNOSYL-OLIGOSACCHARIDE GLUCOSIDASE"/>
    <property type="match status" value="1"/>
</dbReference>
<dbReference type="PANTHER" id="PTHR10412">
    <property type="entry name" value="MANNOSYL-OLIGOSACCHARIDE GLUCOSIDASE"/>
    <property type="match status" value="1"/>
</dbReference>
<dbReference type="Pfam" id="PF03200">
    <property type="entry name" value="Glyco_hydro_63"/>
    <property type="match status" value="1"/>
</dbReference>
<evidence type="ECO:0000256" key="2">
    <source>
        <dbReference type="ARBA" id="ARBA00010833"/>
    </source>
</evidence>
<sequence>MLGSIGYWYGSNQVHVPGASATVPYGPHELFSAVPSRSYFPRGFLWDEGFHNILIRKFDPELSLEILVSWLNTMSESGWIPREMILGVEAEAKVPSEYIVQRTNIANPPSIFYVVDKMLDDEKLLAKHGSILASMYPRLEKWYRWLRRSQAGKEKGTFR</sequence>
<dbReference type="InterPro" id="IPR004888">
    <property type="entry name" value="Glycoside_hydrolase_63"/>
</dbReference>
<dbReference type="Proteomes" id="UP000053660">
    <property type="component" value="Unassembled WGS sequence"/>
</dbReference>
<dbReference type="SUPFAM" id="SSF48208">
    <property type="entry name" value="Six-hairpin glycosidases"/>
    <property type="match status" value="1"/>
</dbReference>
<keyword evidence="10" id="KW-0326">Glycosidase</keyword>
<evidence type="ECO:0000256" key="10">
    <source>
        <dbReference type="ARBA" id="ARBA00023295"/>
    </source>
</evidence>
<dbReference type="GO" id="GO:0009311">
    <property type="term" value="P:oligosaccharide metabolic process"/>
    <property type="evidence" value="ECO:0007669"/>
    <property type="project" value="InterPro"/>
</dbReference>
<name>A0A0B1TRB5_OESDE</name>
<evidence type="ECO:0000313" key="13">
    <source>
        <dbReference type="EMBL" id="KHJ98377.1"/>
    </source>
</evidence>
<dbReference type="GO" id="GO:0006487">
    <property type="term" value="P:protein N-linked glycosylation"/>
    <property type="evidence" value="ECO:0007669"/>
    <property type="project" value="TreeGrafter"/>
</dbReference>
<evidence type="ECO:0000256" key="5">
    <source>
        <dbReference type="ARBA" id="ARBA00022824"/>
    </source>
</evidence>
<dbReference type="EMBL" id="KN549320">
    <property type="protein sequence ID" value="KHJ98377.1"/>
    <property type="molecule type" value="Genomic_DNA"/>
</dbReference>
<dbReference type="InterPro" id="IPR008928">
    <property type="entry name" value="6-hairpin_glycosidase_sf"/>
</dbReference>
<organism evidence="13 14">
    <name type="scientific">Oesophagostomum dentatum</name>
    <name type="common">Nodular worm</name>
    <dbReference type="NCBI Taxonomy" id="61180"/>
    <lineage>
        <taxon>Eukaryota</taxon>
        <taxon>Metazoa</taxon>
        <taxon>Ecdysozoa</taxon>
        <taxon>Nematoda</taxon>
        <taxon>Chromadorea</taxon>
        <taxon>Rhabditida</taxon>
        <taxon>Rhabditina</taxon>
        <taxon>Rhabditomorpha</taxon>
        <taxon>Strongyloidea</taxon>
        <taxon>Strongylidae</taxon>
        <taxon>Oesophagostomum</taxon>
    </lineage>
</organism>
<evidence type="ECO:0000256" key="3">
    <source>
        <dbReference type="ARBA" id="ARBA00022692"/>
    </source>
</evidence>
<proteinExistence type="inferred from homology"/>
<evidence type="ECO:0000256" key="11">
    <source>
        <dbReference type="ARBA" id="ARBA00038888"/>
    </source>
</evidence>
<gene>
    <name evidence="13" type="ORF">OESDEN_01645</name>
</gene>
<keyword evidence="4" id="KW-0378">Hydrolase</keyword>
<dbReference type="InterPro" id="IPR012341">
    <property type="entry name" value="6hp_glycosidase-like_sf"/>
</dbReference>
<keyword evidence="14" id="KW-1185">Reference proteome</keyword>
<dbReference type="AlphaFoldDB" id="A0A0B1TRB5"/>
<evidence type="ECO:0000256" key="6">
    <source>
        <dbReference type="ARBA" id="ARBA00022968"/>
    </source>
</evidence>
<dbReference type="InterPro" id="IPR031335">
    <property type="entry name" value="Glyco_hydro_63_C"/>
</dbReference>
<keyword evidence="8" id="KW-0472">Membrane</keyword>
<keyword evidence="6" id="KW-0735">Signal-anchor</keyword>
<dbReference type="GO" id="GO:0005789">
    <property type="term" value="C:endoplasmic reticulum membrane"/>
    <property type="evidence" value="ECO:0007669"/>
    <property type="project" value="UniProtKB-SubCell"/>
</dbReference>
<keyword evidence="3" id="KW-0812">Transmembrane</keyword>
<reference evidence="13 14" key="1">
    <citation type="submission" date="2014-03" db="EMBL/GenBank/DDBJ databases">
        <title>Draft genome of the hookworm Oesophagostomum dentatum.</title>
        <authorList>
            <person name="Mitreva M."/>
        </authorList>
    </citation>
    <scope>NUCLEOTIDE SEQUENCE [LARGE SCALE GENOMIC DNA]</scope>
    <source>
        <strain evidence="13 14">OD-Hann</strain>
    </source>
</reference>